<dbReference type="GO" id="GO:0051301">
    <property type="term" value="P:cell division"/>
    <property type="evidence" value="ECO:0007669"/>
    <property type="project" value="InterPro"/>
</dbReference>
<comment type="caution">
    <text evidence="3">The sequence shown here is derived from an EMBL/GenBank/DDBJ whole genome shotgun (WGS) entry which is preliminary data.</text>
</comment>
<dbReference type="Pfam" id="PF04977">
    <property type="entry name" value="DivIC"/>
    <property type="match status" value="1"/>
</dbReference>
<dbReference type="Proteomes" id="UP000078454">
    <property type="component" value="Unassembled WGS sequence"/>
</dbReference>
<dbReference type="EMBL" id="LYPB01000056">
    <property type="protein sequence ID" value="OAS19490.1"/>
    <property type="molecule type" value="Genomic_DNA"/>
</dbReference>
<keyword evidence="2" id="KW-0472">Membrane</keyword>
<feature type="transmembrane region" description="Helical" evidence="2">
    <location>
        <begin position="21"/>
        <end position="41"/>
    </location>
</feature>
<keyword evidence="2" id="KW-1133">Transmembrane helix</keyword>
<keyword evidence="1" id="KW-0175">Coiled coil</keyword>
<dbReference type="AlphaFoldDB" id="A0A198AEI2"/>
<protein>
    <recommendedName>
        <fullName evidence="5">Septum formation initiator</fullName>
    </recommendedName>
</protein>
<evidence type="ECO:0000256" key="2">
    <source>
        <dbReference type="SAM" id="Phobius"/>
    </source>
</evidence>
<feature type="coiled-coil region" evidence="1">
    <location>
        <begin position="46"/>
        <end position="73"/>
    </location>
</feature>
<dbReference type="InterPro" id="IPR007060">
    <property type="entry name" value="FtsL/DivIC"/>
</dbReference>
<name>A0A198AEI2_9BACL</name>
<dbReference type="InterPro" id="IPR039076">
    <property type="entry name" value="DivIC"/>
</dbReference>
<dbReference type="OrthoDB" id="2382043at2"/>
<gene>
    <name evidence="3" type="ORF">A8708_00835</name>
</gene>
<keyword evidence="2" id="KW-0812">Transmembrane</keyword>
<evidence type="ECO:0008006" key="5">
    <source>
        <dbReference type="Google" id="ProtNLM"/>
    </source>
</evidence>
<reference evidence="3 4" key="1">
    <citation type="submission" date="2016-05" db="EMBL/GenBank/DDBJ databases">
        <title>Paenibacillus sp. 1ZS3-15 nov., isolated from the rhizosphere soil.</title>
        <authorList>
            <person name="Zhang X.X."/>
            <person name="Zhang J."/>
        </authorList>
    </citation>
    <scope>NUCLEOTIDE SEQUENCE [LARGE SCALE GENOMIC DNA]</scope>
    <source>
        <strain evidence="3 4">1ZS3-15</strain>
    </source>
</reference>
<evidence type="ECO:0000256" key="1">
    <source>
        <dbReference type="SAM" id="Coils"/>
    </source>
</evidence>
<accession>A0A198AEI2</accession>
<sequence length="107" mass="12309">MHAQATVSTKRISREGSKRRLRILLIIVLCFLSWAAVNIWGQFAKLHEKKAVVANMEQQLVEARKVNALTTKEIARLHNDEYLDQIIRRDFHYSKPGETPLSASKPQ</sequence>
<evidence type="ECO:0000313" key="4">
    <source>
        <dbReference type="Proteomes" id="UP000078454"/>
    </source>
</evidence>
<organism evidence="3 4">
    <name type="scientific">Paenibacillus oryzisoli</name>
    <dbReference type="NCBI Taxonomy" id="1850517"/>
    <lineage>
        <taxon>Bacteria</taxon>
        <taxon>Bacillati</taxon>
        <taxon>Bacillota</taxon>
        <taxon>Bacilli</taxon>
        <taxon>Bacillales</taxon>
        <taxon>Paenibacillaceae</taxon>
        <taxon>Paenibacillus</taxon>
    </lineage>
</organism>
<keyword evidence="4" id="KW-1185">Reference proteome</keyword>
<dbReference type="PANTHER" id="PTHR40027">
    <property type="entry name" value="CELL DIVISION PROTEIN DIVIC"/>
    <property type="match status" value="1"/>
</dbReference>
<dbReference type="STRING" id="1850517.A8708_00835"/>
<dbReference type="RefSeq" id="WP_068663579.1">
    <property type="nucleotide sequence ID" value="NZ_LYPB01000056.1"/>
</dbReference>
<proteinExistence type="predicted"/>
<dbReference type="PANTHER" id="PTHR40027:SF1">
    <property type="entry name" value="CELL DIVISION PROTEIN DIVIC"/>
    <property type="match status" value="1"/>
</dbReference>
<evidence type="ECO:0000313" key="3">
    <source>
        <dbReference type="EMBL" id="OAS19490.1"/>
    </source>
</evidence>